<dbReference type="InterPro" id="IPR003959">
    <property type="entry name" value="ATPase_AAA_core"/>
</dbReference>
<gene>
    <name evidence="2" type="ORF">EEQ99_13310</name>
</gene>
<dbReference type="InterPro" id="IPR003593">
    <property type="entry name" value="AAA+_ATPase"/>
</dbReference>
<comment type="caution">
    <text evidence="2">The sequence shown here is derived from an EMBL/GenBank/DDBJ whole genome shotgun (WGS) entry which is preliminary data.</text>
</comment>
<dbReference type="PANTHER" id="PTHR43581">
    <property type="entry name" value="ATP/GTP PHOSPHATASE"/>
    <property type="match status" value="1"/>
</dbReference>
<dbReference type="Proteomes" id="UP000273611">
    <property type="component" value="Unassembled WGS sequence"/>
</dbReference>
<dbReference type="Gene3D" id="3.40.50.300">
    <property type="entry name" value="P-loop containing nucleotide triphosphate hydrolases"/>
    <property type="match status" value="1"/>
</dbReference>
<organism evidence="2 3">
    <name type="scientific">Rhizobium anhuiense</name>
    <dbReference type="NCBI Taxonomy" id="1184720"/>
    <lineage>
        <taxon>Bacteria</taxon>
        <taxon>Pseudomonadati</taxon>
        <taxon>Pseudomonadota</taxon>
        <taxon>Alphaproteobacteria</taxon>
        <taxon>Hyphomicrobiales</taxon>
        <taxon>Rhizobiaceae</taxon>
        <taxon>Rhizobium/Agrobacterium group</taxon>
        <taxon>Rhizobium</taxon>
    </lineage>
</organism>
<proteinExistence type="predicted"/>
<name>A0A3S0SA09_9HYPH</name>
<dbReference type="GO" id="GO:0016887">
    <property type="term" value="F:ATP hydrolysis activity"/>
    <property type="evidence" value="ECO:0007669"/>
    <property type="project" value="InterPro"/>
</dbReference>
<dbReference type="InterPro" id="IPR051396">
    <property type="entry name" value="Bact_Antivir_Def_Nuclease"/>
</dbReference>
<feature type="domain" description="AAA+ ATPase" evidence="1">
    <location>
        <begin position="37"/>
        <end position="346"/>
    </location>
</feature>
<dbReference type="SMART" id="SM00382">
    <property type="entry name" value="AAA"/>
    <property type="match status" value="1"/>
</dbReference>
<accession>A0A3S0SA09</accession>
<dbReference type="InterPro" id="IPR027417">
    <property type="entry name" value="P-loop_NTPase"/>
</dbReference>
<evidence type="ECO:0000313" key="2">
    <source>
        <dbReference type="EMBL" id="RUM02037.1"/>
    </source>
</evidence>
<dbReference type="AlphaFoldDB" id="A0A3S0SA09"/>
<keyword evidence="2" id="KW-0547">Nucleotide-binding</keyword>
<evidence type="ECO:0000313" key="3">
    <source>
        <dbReference type="Proteomes" id="UP000273611"/>
    </source>
</evidence>
<dbReference type="PANTHER" id="PTHR43581:SF4">
    <property type="entry name" value="ATP_GTP PHOSPHATASE"/>
    <property type="match status" value="1"/>
</dbReference>
<evidence type="ECO:0000259" key="1">
    <source>
        <dbReference type="SMART" id="SM00382"/>
    </source>
</evidence>
<dbReference type="Pfam" id="PF13304">
    <property type="entry name" value="AAA_21"/>
    <property type="match status" value="1"/>
</dbReference>
<dbReference type="CDD" id="cd00267">
    <property type="entry name" value="ABC_ATPase"/>
    <property type="match status" value="1"/>
</dbReference>
<dbReference type="GO" id="GO:0005524">
    <property type="term" value="F:ATP binding"/>
    <property type="evidence" value="ECO:0007669"/>
    <property type="project" value="UniProtKB-KW"/>
</dbReference>
<dbReference type="SUPFAM" id="SSF52540">
    <property type="entry name" value="P-loop containing nucleoside triphosphate hydrolases"/>
    <property type="match status" value="1"/>
</dbReference>
<dbReference type="EMBL" id="RIBW01000004">
    <property type="protein sequence ID" value="RUM02037.1"/>
    <property type="molecule type" value="Genomic_DNA"/>
</dbReference>
<sequence>MIREPQVGNVMSEFSIAVSPRAGGRYKSISNIVWDKVPGFAILTGRNGSGKTQILELLAYHFSGAQYRPGTDDPLPVIVSTAGVTYGADEIAYVPSSGKFSGGVPSSVAEIPNVRNQFVTLAQPQNVRGNRQQIDGAIKVGKVLKRLGSISPHQLTTEVIAEIFPDDFEFAIDDIDITSGINHLFVAYRLKALEALEQGTPGVDRVGKPLGPAPWSVVNDTLKVAGFPFVVVSPEETPILSQYELKLRDTQTGATIRAIDLSSGEKVLLQLVLWLFTAGKEGIFPKLLLLDEPDAHLHPSMTTQFLDVISETLVKKYGVRVIMTSHSPSTVALAPIDAVFELERGSSVIKPVSSRSDIISILTAGLVTVTKTTKFCFVEDEDDVEFYTAIQELLSASGPTRDPMALPPSPALAFLPVSIGVNASKISGGSTVVAKWVGKLDGEPLDRMFCGIIDRDGGAPGTDRIFPIGRYSFENYLLDPLVVYALLMEENQAPKLPGINLMSGDEHLLRTQPEETLQAIVDTVTAAVEASEPSIAGQGKLEVTYTAGHKLFHPRWVIDHRGHDLLRVVQRAFLGPQHLNPRRLIKCLRRCRMIPVELAVLMKAIQER</sequence>
<reference evidence="2 3" key="1">
    <citation type="journal article" date="2015" name="Int. J. Syst. Evol. Microbiol.">
        <title>Rhizobium anhuiense sp. nov., isolated from effective nodules of Vicia faba and Pisum sativum.</title>
        <authorList>
            <person name="Zhang Y.J."/>
            <person name="Zheng W.T."/>
            <person name="Everall I."/>
            <person name="Young J.P."/>
            <person name="Zhang X.X."/>
            <person name="Tian C.F."/>
            <person name="Sui X.H."/>
            <person name="Wang E.T."/>
            <person name="Chen W.X."/>
        </authorList>
    </citation>
    <scope>NUCLEOTIDE SEQUENCE [LARGE SCALE GENOMIC DNA]</scope>
    <source>
        <strain evidence="2 3">CCBAU 23252</strain>
    </source>
</reference>
<keyword evidence="2" id="KW-0067">ATP-binding</keyword>
<protein>
    <submittedName>
        <fullName evidence="2">ATP-binding protein</fullName>
    </submittedName>
</protein>